<organism evidence="2 3">
    <name type="scientific">Phytophthora nicotianae P10297</name>
    <dbReference type="NCBI Taxonomy" id="1317064"/>
    <lineage>
        <taxon>Eukaryota</taxon>
        <taxon>Sar</taxon>
        <taxon>Stramenopiles</taxon>
        <taxon>Oomycota</taxon>
        <taxon>Peronosporomycetes</taxon>
        <taxon>Peronosporales</taxon>
        <taxon>Peronosporaceae</taxon>
        <taxon>Phytophthora</taxon>
    </lineage>
</organism>
<proteinExistence type="predicted"/>
<reference evidence="2 3" key="1">
    <citation type="submission" date="2013-11" db="EMBL/GenBank/DDBJ databases">
        <title>The Genome Sequence of Phytophthora parasitica P10297.</title>
        <authorList>
            <consortium name="The Broad Institute Genomics Platform"/>
            <person name="Russ C."/>
            <person name="Tyler B."/>
            <person name="Panabieres F."/>
            <person name="Shan W."/>
            <person name="Tripathy S."/>
            <person name="Grunwald N."/>
            <person name="Machado M."/>
            <person name="Johnson C.S."/>
            <person name="Walker B."/>
            <person name="Young S.K."/>
            <person name="Zeng Q."/>
            <person name="Gargeya S."/>
            <person name="Fitzgerald M."/>
            <person name="Haas B."/>
            <person name="Abouelleil A."/>
            <person name="Allen A.W."/>
            <person name="Alvarado L."/>
            <person name="Arachchi H.M."/>
            <person name="Berlin A.M."/>
            <person name="Chapman S.B."/>
            <person name="Gainer-Dewar J."/>
            <person name="Goldberg J."/>
            <person name="Griggs A."/>
            <person name="Gujja S."/>
            <person name="Hansen M."/>
            <person name="Howarth C."/>
            <person name="Imamovic A."/>
            <person name="Ireland A."/>
            <person name="Larimer J."/>
            <person name="McCowan C."/>
            <person name="Murphy C."/>
            <person name="Pearson M."/>
            <person name="Poon T.W."/>
            <person name="Priest M."/>
            <person name="Roberts A."/>
            <person name="Saif S."/>
            <person name="Shea T."/>
            <person name="Sisk P."/>
            <person name="Sykes S."/>
            <person name="Wortman J."/>
            <person name="Nusbaum C."/>
            <person name="Birren B."/>
        </authorList>
    </citation>
    <scope>NUCLEOTIDE SEQUENCE [LARGE SCALE GENOMIC DNA]</scope>
    <source>
        <strain evidence="2 3">P10297</strain>
    </source>
</reference>
<comment type="caution">
    <text evidence="2">The sequence shown here is derived from an EMBL/GenBank/DDBJ whole genome shotgun (WGS) entry which is preliminary data.</text>
</comment>
<name>W2ZDJ1_PHYNI</name>
<dbReference type="AlphaFoldDB" id="W2ZDJ1"/>
<feature type="region of interest" description="Disordered" evidence="1">
    <location>
        <begin position="126"/>
        <end position="151"/>
    </location>
</feature>
<protein>
    <submittedName>
        <fullName evidence="2">Uncharacterized protein</fullName>
    </submittedName>
</protein>
<sequence>MDWLKIQNRAKSQDKVNSQVKLKSQDKLKRQDRVMRHDVVVNQDMSKIENSWVRVMSQDKLKSQNCWSDCYKSVMTMHLHMLWSTAKSFATVIRIHGSFSWSTLIFNGTILDLGGQNYIEETPAVETAVEDTSRNDAADDKTMPNRHPREG</sequence>
<gene>
    <name evidence="2" type="ORF">F442_08169</name>
</gene>
<evidence type="ECO:0000313" key="2">
    <source>
        <dbReference type="EMBL" id="ETP45412.1"/>
    </source>
</evidence>
<feature type="compositionally biased region" description="Basic and acidic residues" evidence="1">
    <location>
        <begin position="131"/>
        <end position="151"/>
    </location>
</feature>
<dbReference type="EMBL" id="ANIY01001709">
    <property type="protein sequence ID" value="ETP45412.1"/>
    <property type="molecule type" value="Genomic_DNA"/>
</dbReference>
<dbReference type="Proteomes" id="UP000018948">
    <property type="component" value="Unassembled WGS sequence"/>
</dbReference>
<accession>W2ZDJ1</accession>
<evidence type="ECO:0000313" key="3">
    <source>
        <dbReference type="Proteomes" id="UP000018948"/>
    </source>
</evidence>
<evidence type="ECO:0000256" key="1">
    <source>
        <dbReference type="SAM" id="MobiDB-lite"/>
    </source>
</evidence>